<evidence type="ECO:0000256" key="3">
    <source>
        <dbReference type="ARBA" id="ARBA00022475"/>
    </source>
</evidence>
<feature type="transmembrane region" description="Helical" evidence="14">
    <location>
        <begin position="208"/>
        <end position="226"/>
    </location>
</feature>
<evidence type="ECO:0000256" key="4">
    <source>
        <dbReference type="ARBA" id="ARBA00022606"/>
    </source>
</evidence>
<keyword evidence="10" id="KW-1015">Disulfide bond</keyword>
<evidence type="ECO:0000256" key="12">
    <source>
        <dbReference type="ARBA" id="ARBA00023224"/>
    </source>
</evidence>
<dbReference type="PANTHER" id="PTHR48001">
    <property type="entry name" value="OLFACTORY RECEPTOR"/>
    <property type="match status" value="1"/>
</dbReference>
<accession>A0AA97KL98</accession>
<protein>
    <recommendedName>
        <fullName evidence="14">Olfactory receptor</fullName>
    </recommendedName>
</protein>
<feature type="transmembrane region" description="Helical" evidence="14">
    <location>
        <begin position="273"/>
        <end position="293"/>
    </location>
</feature>
<feature type="transmembrane region" description="Helical" evidence="14">
    <location>
        <begin position="103"/>
        <end position="121"/>
    </location>
</feature>
<keyword evidence="11 13" id="KW-0675">Receptor</keyword>
<keyword evidence="7 14" id="KW-1133">Transmembrane helix</keyword>
<name>A0AA97KL98_EUBMA</name>
<evidence type="ECO:0000256" key="2">
    <source>
        <dbReference type="ARBA" id="ARBA00004651"/>
    </source>
</evidence>
<dbReference type="Proteomes" id="UP001190640">
    <property type="component" value="Chromosome 19"/>
</dbReference>
<evidence type="ECO:0000256" key="14">
    <source>
        <dbReference type="RuleBase" id="RU363047"/>
    </source>
</evidence>
<dbReference type="PROSITE" id="PS00237">
    <property type="entry name" value="G_PROTEIN_RECEP_F1_1"/>
    <property type="match status" value="1"/>
</dbReference>
<feature type="transmembrane region" description="Helical" evidence="14">
    <location>
        <begin position="142"/>
        <end position="163"/>
    </location>
</feature>
<evidence type="ECO:0000256" key="9">
    <source>
        <dbReference type="ARBA" id="ARBA00023136"/>
    </source>
</evidence>
<dbReference type="GO" id="GO:0004984">
    <property type="term" value="F:olfactory receptor activity"/>
    <property type="evidence" value="ECO:0007669"/>
    <property type="project" value="InterPro"/>
</dbReference>
<keyword evidence="3 14" id="KW-1003">Cell membrane</keyword>
<evidence type="ECO:0000256" key="10">
    <source>
        <dbReference type="ARBA" id="ARBA00023157"/>
    </source>
</evidence>
<dbReference type="FunFam" id="1.20.1070.10:FF:000082">
    <property type="entry name" value="Olfactory receptor 1A1"/>
    <property type="match status" value="1"/>
</dbReference>
<comment type="subcellular location">
    <subcellularLocation>
        <location evidence="2 14">Cell membrane</location>
        <topology evidence="2 14">Multi-pass membrane protein</topology>
    </subcellularLocation>
</comment>
<evidence type="ECO:0000256" key="11">
    <source>
        <dbReference type="ARBA" id="ARBA00023170"/>
    </source>
</evidence>
<dbReference type="SUPFAM" id="SSF81321">
    <property type="entry name" value="Family A G protein-coupled receptor-like"/>
    <property type="match status" value="1"/>
</dbReference>
<evidence type="ECO:0000256" key="8">
    <source>
        <dbReference type="ARBA" id="ARBA00023040"/>
    </source>
</evidence>
<dbReference type="KEGG" id="emc:129345998"/>
<dbReference type="Pfam" id="PF13853">
    <property type="entry name" value="7tm_4"/>
    <property type="match status" value="1"/>
</dbReference>
<dbReference type="InterPro" id="IPR000725">
    <property type="entry name" value="Olfact_rcpt"/>
</dbReference>
<feature type="transmembrane region" description="Helical" evidence="14">
    <location>
        <begin position="61"/>
        <end position="83"/>
    </location>
</feature>
<comment type="function">
    <text evidence="1">Odorant receptor.</text>
</comment>
<keyword evidence="6 14" id="KW-0552">Olfaction</keyword>
<feature type="domain" description="G-protein coupled receptors family 1 profile" evidence="15">
    <location>
        <begin position="41"/>
        <end position="291"/>
    </location>
</feature>
<keyword evidence="12 13" id="KW-0807">Transducer</keyword>
<keyword evidence="9 14" id="KW-0472">Membrane</keyword>
<organism evidence="16 17">
    <name type="scientific">Eublepharis macularius</name>
    <name type="common">Leopard gecko</name>
    <name type="synonym">Cyrtodactylus macularius</name>
    <dbReference type="NCBI Taxonomy" id="481883"/>
    <lineage>
        <taxon>Eukaryota</taxon>
        <taxon>Metazoa</taxon>
        <taxon>Chordata</taxon>
        <taxon>Craniata</taxon>
        <taxon>Vertebrata</taxon>
        <taxon>Euteleostomi</taxon>
        <taxon>Lepidosauria</taxon>
        <taxon>Squamata</taxon>
        <taxon>Bifurcata</taxon>
        <taxon>Gekkota</taxon>
        <taxon>Eublepharidae</taxon>
        <taxon>Eublepharinae</taxon>
        <taxon>Eublepharis</taxon>
    </lineage>
</organism>
<evidence type="ECO:0000256" key="7">
    <source>
        <dbReference type="ARBA" id="ARBA00022989"/>
    </source>
</evidence>
<evidence type="ECO:0000256" key="13">
    <source>
        <dbReference type="RuleBase" id="RU000688"/>
    </source>
</evidence>
<dbReference type="RefSeq" id="XP_054859223.1">
    <property type="nucleotide sequence ID" value="XM_055003248.1"/>
</dbReference>
<keyword evidence="5 13" id="KW-0812">Transmembrane</keyword>
<keyword evidence="8 13" id="KW-0297">G-protein coupled receptor</keyword>
<dbReference type="GO" id="GO:0004930">
    <property type="term" value="F:G protein-coupled receptor activity"/>
    <property type="evidence" value="ECO:0007669"/>
    <property type="project" value="UniProtKB-KW"/>
</dbReference>
<evidence type="ECO:0000256" key="1">
    <source>
        <dbReference type="ARBA" id="ARBA00002936"/>
    </source>
</evidence>
<keyword evidence="16" id="KW-1185">Reference proteome</keyword>
<evidence type="ECO:0000256" key="6">
    <source>
        <dbReference type="ARBA" id="ARBA00022725"/>
    </source>
</evidence>
<reference evidence="17" key="1">
    <citation type="submission" date="2025-08" db="UniProtKB">
        <authorList>
            <consortium name="RefSeq"/>
        </authorList>
    </citation>
    <scope>IDENTIFICATION</scope>
    <source>
        <tissue evidence="17">Blood</tissue>
    </source>
</reference>
<dbReference type="Gene3D" id="1.20.1070.10">
    <property type="entry name" value="Rhodopsin 7-helix transmembrane proteins"/>
    <property type="match status" value="1"/>
</dbReference>
<dbReference type="InterPro" id="IPR017452">
    <property type="entry name" value="GPCR_Rhodpsn_7TM"/>
</dbReference>
<dbReference type="CDD" id="cd15235">
    <property type="entry name" value="7tmA_OR1A-like"/>
    <property type="match status" value="1"/>
</dbReference>
<feature type="transmembrane region" description="Helical" evidence="14">
    <location>
        <begin position="238"/>
        <end position="261"/>
    </location>
</feature>
<evidence type="ECO:0000256" key="5">
    <source>
        <dbReference type="ARBA" id="ARBA00022692"/>
    </source>
</evidence>
<keyword evidence="4 14" id="KW-0716">Sensory transduction</keyword>
<feature type="transmembrane region" description="Helical" evidence="14">
    <location>
        <begin position="26"/>
        <end position="49"/>
    </location>
</feature>
<gene>
    <name evidence="17" type="primary">LOC129345998</name>
</gene>
<evidence type="ECO:0000313" key="17">
    <source>
        <dbReference type="RefSeq" id="XP_054859223.1"/>
    </source>
</evidence>
<dbReference type="PRINTS" id="PR00245">
    <property type="entry name" value="OLFACTORYR"/>
</dbReference>
<dbReference type="InterPro" id="IPR000276">
    <property type="entry name" value="GPCR_Rhodpsn"/>
</dbReference>
<dbReference type="GeneID" id="129345998"/>
<dbReference type="GO" id="GO:0005886">
    <property type="term" value="C:plasma membrane"/>
    <property type="evidence" value="ECO:0007669"/>
    <property type="project" value="UniProtKB-SubCell"/>
</dbReference>
<dbReference type="PRINTS" id="PR00237">
    <property type="entry name" value="GPCRRHODOPSN"/>
</dbReference>
<comment type="similarity">
    <text evidence="13">Belongs to the G-protein coupled receptor 1 family.</text>
</comment>
<dbReference type="AlphaFoldDB" id="A0AA97KL98"/>
<evidence type="ECO:0000313" key="16">
    <source>
        <dbReference type="Proteomes" id="UP001190640"/>
    </source>
</evidence>
<proteinExistence type="inferred from homology"/>
<evidence type="ECO:0000259" key="15">
    <source>
        <dbReference type="PROSITE" id="PS50262"/>
    </source>
</evidence>
<dbReference type="PROSITE" id="PS50262">
    <property type="entry name" value="G_PROTEIN_RECEP_F1_2"/>
    <property type="match status" value="1"/>
</dbReference>
<sequence length="311" mass="35523">MHHKNATDVSEFLLRGFPFQPEVQRFLFPLFLSIYLLTLLGNVTIILLIRSDMQLLQTPMYFLLSHLALADLGFTSTTIPKALDNLLSQKKTISYCGCLAQMYFYMSFGNSDSFLLASMAYDRYVAICYPLHYSSMMTHKRCLQLAAVSWTIPVIHSLLYTLLMAHLEFCDSGEIPHFFCDIYPVLDASCSDTRIIEMLLVTEGVVEILGPFVLIIISYSFIFYTIMKIPSAVGKRKAFSTCGSHICVVVLFYSTVSWVYFKPNSKNSERKDTVAAVMYTMVTPMLNPFIYTLRNSEMKAAIKRVLKKHFH</sequence>